<name>A0A7W8IT08_9BACL</name>
<proteinExistence type="predicted"/>
<protein>
    <submittedName>
        <fullName evidence="1">Uncharacterized protein</fullName>
    </submittedName>
</protein>
<dbReference type="EMBL" id="JACHEP010000013">
    <property type="protein sequence ID" value="MBB5325209.1"/>
    <property type="molecule type" value="Genomic_DNA"/>
</dbReference>
<dbReference type="AlphaFoldDB" id="A0A7W8IT08"/>
<dbReference type="Proteomes" id="UP000520011">
    <property type="component" value="Unassembled WGS sequence"/>
</dbReference>
<gene>
    <name evidence="1" type="ORF">HNQ34_002309</name>
</gene>
<dbReference type="RefSeq" id="WP_183254544.1">
    <property type="nucleotide sequence ID" value="NZ_JACHEP010000013.1"/>
</dbReference>
<reference evidence="1 2" key="1">
    <citation type="submission" date="2020-08" db="EMBL/GenBank/DDBJ databases">
        <title>Genomic Encyclopedia of Type Strains, Phase IV (KMG-IV): sequencing the most valuable type-strain genomes for metagenomic binning, comparative biology and taxonomic classification.</title>
        <authorList>
            <person name="Goeker M."/>
        </authorList>
    </citation>
    <scope>NUCLEOTIDE SEQUENCE [LARGE SCALE GENOMIC DNA]</scope>
    <source>
        <strain evidence="1 2">DSM 16325</strain>
    </source>
</reference>
<organism evidence="1 2">
    <name type="scientific">Anoxybacteroides tepidamans</name>
    <dbReference type="NCBI Taxonomy" id="265948"/>
    <lineage>
        <taxon>Bacteria</taxon>
        <taxon>Bacillati</taxon>
        <taxon>Bacillota</taxon>
        <taxon>Bacilli</taxon>
        <taxon>Bacillales</taxon>
        <taxon>Anoxybacillaceae</taxon>
        <taxon>Anoxybacteroides</taxon>
    </lineage>
</organism>
<sequence length="70" mass="8039">MKRYIWNIFISIDQFFNTVLGGDPDETISSRMGKRARKGDKLGQFICAILNIFDKGHCEKSIEKDEGQPM</sequence>
<evidence type="ECO:0000313" key="2">
    <source>
        <dbReference type="Proteomes" id="UP000520011"/>
    </source>
</evidence>
<accession>A0A7W8IT08</accession>
<keyword evidence="2" id="KW-1185">Reference proteome</keyword>
<comment type="caution">
    <text evidence="1">The sequence shown here is derived from an EMBL/GenBank/DDBJ whole genome shotgun (WGS) entry which is preliminary data.</text>
</comment>
<evidence type="ECO:0000313" key="1">
    <source>
        <dbReference type="EMBL" id="MBB5325209.1"/>
    </source>
</evidence>